<dbReference type="PRINTS" id="PR01282">
    <property type="entry name" value="COUPTNFACTOR"/>
</dbReference>
<proteinExistence type="predicted"/>
<feature type="domain" description="NR LBD" evidence="4">
    <location>
        <begin position="1"/>
        <end position="140"/>
    </location>
</feature>
<dbReference type="PROSITE" id="PS51843">
    <property type="entry name" value="NR_LBD"/>
    <property type="match status" value="1"/>
</dbReference>
<evidence type="ECO:0000256" key="3">
    <source>
        <dbReference type="ARBA" id="ARBA00023170"/>
    </source>
</evidence>
<dbReference type="InterPro" id="IPR001723">
    <property type="entry name" value="Nuclear_hrmn_rcpt"/>
</dbReference>
<organism evidence="5">
    <name type="scientific">Octopus bimaculoides</name>
    <name type="common">California two-spotted octopus</name>
    <dbReference type="NCBI Taxonomy" id="37653"/>
    <lineage>
        <taxon>Eukaryota</taxon>
        <taxon>Metazoa</taxon>
        <taxon>Spiralia</taxon>
        <taxon>Lophotrochozoa</taxon>
        <taxon>Mollusca</taxon>
        <taxon>Cephalopoda</taxon>
        <taxon>Coleoidea</taxon>
        <taxon>Octopodiformes</taxon>
        <taxon>Octopoda</taxon>
        <taxon>Incirrata</taxon>
        <taxon>Octopodidae</taxon>
        <taxon>Octopus</taxon>
    </lineage>
</organism>
<protein>
    <recommendedName>
        <fullName evidence="4">NR LBD domain-containing protein</fullName>
    </recommendedName>
</protein>
<sequence length="142" mass="16012">MVTGLNGDHSPPEKVVNIMSEIRILQEIITKFKALMVDPTEYACLKGIVIFKTVFPNAGSEMKSLRDFHTIAGLQDQAQVTLSKYIQGSYPSQPFRFGKLLLLLPTLRSISGNTIEELFFRKTIGNIPIERLLVDMYKSSDF</sequence>
<dbReference type="InterPro" id="IPR035500">
    <property type="entry name" value="NHR-like_dom_sf"/>
</dbReference>
<dbReference type="Gene3D" id="1.10.565.10">
    <property type="entry name" value="Retinoid X Receptor"/>
    <property type="match status" value="1"/>
</dbReference>
<reference evidence="5" key="1">
    <citation type="submission" date="2015-07" db="EMBL/GenBank/DDBJ databases">
        <title>MeaNS - Measles Nucleotide Surveillance Program.</title>
        <authorList>
            <person name="Tran T."/>
            <person name="Druce J."/>
        </authorList>
    </citation>
    <scope>NUCLEOTIDE SEQUENCE</scope>
    <source>
        <strain evidence="5">UCB-OBI-ISO-001</strain>
        <tissue evidence="5">Gonad</tissue>
    </source>
</reference>
<keyword evidence="3" id="KW-0675">Receptor</keyword>
<dbReference type="EMBL" id="KQ420165">
    <property type="protein sequence ID" value="KOF81075.1"/>
    <property type="molecule type" value="Genomic_DNA"/>
</dbReference>
<dbReference type="PRINTS" id="PR00398">
    <property type="entry name" value="STRDHORMONER"/>
</dbReference>
<keyword evidence="2" id="KW-0804">Transcription</keyword>
<keyword evidence="1" id="KW-0805">Transcription regulation</keyword>
<evidence type="ECO:0000256" key="2">
    <source>
        <dbReference type="ARBA" id="ARBA00023163"/>
    </source>
</evidence>
<dbReference type="Pfam" id="PF00104">
    <property type="entry name" value="Hormone_recep"/>
    <property type="match status" value="1"/>
</dbReference>
<gene>
    <name evidence="5" type="ORF">OCBIM_22027023mg</name>
</gene>
<dbReference type="AlphaFoldDB" id="A0A0L8GWU3"/>
<dbReference type="InterPro" id="IPR000536">
    <property type="entry name" value="Nucl_hrmn_rcpt_lig-bd"/>
</dbReference>
<name>A0A0L8GWU3_OCTBM</name>
<dbReference type="SUPFAM" id="SSF48508">
    <property type="entry name" value="Nuclear receptor ligand-binding domain"/>
    <property type="match status" value="1"/>
</dbReference>
<evidence type="ECO:0000256" key="1">
    <source>
        <dbReference type="ARBA" id="ARBA00023015"/>
    </source>
</evidence>
<evidence type="ECO:0000313" key="5">
    <source>
        <dbReference type="EMBL" id="KOF81075.1"/>
    </source>
</evidence>
<dbReference type="PANTHER" id="PTHR24083">
    <property type="entry name" value="NUCLEAR HORMONE RECEPTOR"/>
    <property type="match status" value="1"/>
</dbReference>
<accession>A0A0L8GWU3</accession>
<dbReference type="InterPro" id="IPR050274">
    <property type="entry name" value="Nuclear_hormone_rcpt_NR2"/>
</dbReference>
<dbReference type="OrthoDB" id="10045640at2759"/>
<evidence type="ECO:0000259" key="4">
    <source>
        <dbReference type="PROSITE" id="PS51843"/>
    </source>
</evidence>
<dbReference type="STRING" id="37653.A0A0L8GWU3"/>